<keyword evidence="9" id="KW-1185">Reference proteome</keyword>
<dbReference type="InterPro" id="IPR011766">
    <property type="entry name" value="TPP_enzyme_TPP-bd"/>
</dbReference>
<dbReference type="EMBL" id="JBIRUI010000005">
    <property type="protein sequence ID" value="MFI1714715.1"/>
    <property type="molecule type" value="Genomic_DNA"/>
</dbReference>
<dbReference type="PANTHER" id="PTHR42981:SF2">
    <property type="entry name" value="PYRUVATE DEHYDROGENASE [UBIQUINONE]"/>
    <property type="match status" value="1"/>
</dbReference>
<protein>
    <submittedName>
        <fullName evidence="8">Thiamine pyrophosphate-dependent enzyme</fullName>
    </submittedName>
</protein>
<dbReference type="SUPFAM" id="SSF52518">
    <property type="entry name" value="Thiamin diphosphate-binding fold (THDP-binding)"/>
    <property type="match status" value="2"/>
</dbReference>
<dbReference type="RefSeq" id="WP_398709259.1">
    <property type="nucleotide sequence ID" value="NZ_JBIRUI010000005.1"/>
</dbReference>
<feature type="region of interest" description="Disordered" evidence="4">
    <location>
        <begin position="212"/>
        <end position="236"/>
    </location>
</feature>
<evidence type="ECO:0000313" key="8">
    <source>
        <dbReference type="EMBL" id="MFI1714715.1"/>
    </source>
</evidence>
<feature type="compositionally biased region" description="Low complexity" evidence="4">
    <location>
        <begin position="111"/>
        <end position="120"/>
    </location>
</feature>
<dbReference type="Pfam" id="PF02776">
    <property type="entry name" value="TPP_enzyme_N"/>
    <property type="match status" value="1"/>
</dbReference>
<comment type="similarity">
    <text evidence="1 3">Belongs to the TPP enzyme family.</text>
</comment>
<dbReference type="InterPro" id="IPR029035">
    <property type="entry name" value="DHS-like_NAD/FAD-binding_dom"/>
</dbReference>
<evidence type="ECO:0000256" key="1">
    <source>
        <dbReference type="ARBA" id="ARBA00007812"/>
    </source>
</evidence>
<dbReference type="InterPro" id="IPR012001">
    <property type="entry name" value="Thiamin_PyroP_enz_TPP-bd_dom"/>
</dbReference>
<feature type="domain" description="Thiamine pyrophosphate enzyme TPP-binding" evidence="6">
    <location>
        <begin position="431"/>
        <end position="572"/>
    </location>
</feature>
<dbReference type="Gene3D" id="3.40.50.970">
    <property type="match status" value="2"/>
</dbReference>
<dbReference type="InterPro" id="IPR029061">
    <property type="entry name" value="THDP-binding"/>
</dbReference>
<feature type="compositionally biased region" description="Low complexity" evidence="4">
    <location>
        <begin position="594"/>
        <end position="611"/>
    </location>
</feature>
<keyword evidence="2 3" id="KW-0786">Thiamine pyrophosphate</keyword>
<reference evidence="8 9" key="1">
    <citation type="submission" date="2024-10" db="EMBL/GenBank/DDBJ databases">
        <title>The Natural Products Discovery Center: Release of the First 8490 Sequenced Strains for Exploring Actinobacteria Biosynthetic Diversity.</title>
        <authorList>
            <person name="Kalkreuter E."/>
            <person name="Kautsar S.A."/>
            <person name="Yang D."/>
            <person name="Bader C.D."/>
            <person name="Teijaro C.N."/>
            <person name="Fluegel L."/>
            <person name="Davis C.M."/>
            <person name="Simpson J.R."/>
            <person name="Lauterbach L."/>
            <person name="Steele A.D."/>
            <person name="Gui C."/>
            <person name="Meng S."/>
            <person name="Li G."/>
            <person name="Viehrig K."/>
            <person name="Ye F."/>
            <person name="Su P."/>
            <person name="Kiefer A.F."/>
            <person name="Nichols A."/>
            <person name="Cepeda A.J."/>
            <person name="Yan W."/>
            <person name="Fan B."/>
            <person name="Jiang Y."/>
            <person name="Adhikari A."/>
            <person name="Zheng C.-J."/>
            <person name="Schuster L."/>
            <person name="Cowan T.M."/>
            <person name="Smanski M.J."/>
            <person name="Chevrette M.G."/>
            <person name="De Carvalho L.P.S."/>
            <person name="Shen B."/>
        </authorList>
    </citation>
    <scope>NUCLEOTIDE SEQUENCE [LARGE SCALE GENOMIC DNA]</scope>
    <source>
        <strain evidence="8 9">NPDC020602</strain>
    </source>
</reference>
<sequence>MRNRATVGDVLLDGLRAWGVCHVFGRPDPDGPVSAWSRADDDPCLVGARREETAAFEAVGYATFSGHVGVCAAPSAPGAVRLLRGLCDARPDGVPVVALLCADAAWATTIPAGGDAAPPGRGRVSPDRASQDRASQDRISPDRGAGPRAPSAGPCPGPEDPRALLEAVAAASLETVTGPEEVPGALDRAVRAAYAQRAPAVLVVPADVLEQTCPPPGHAPGARPSSLDAGAPAPVPDDRSLERVAALLEAGERLAILVGLGAAGAAREVQEVAERLGAGVAKAMPGLDALSDELPYVTGAIGPLGTGPSSDLVQECDTLLAVGSRFPQAAFLPPYGQARAVRLDSGPDPVASRYPYDISLVGDAAVTLRRLLALLTPRTERPWQERVAAGVRGWRAALARRAALDADPVNPEYVARALDPLLPDDAMITCDAGPVAAWYAGHLRLRQDMRGALSAPLAGPGGAVPYAVGAKFAHPGRPAIALVGDGAPWTGGLSELATAARYADEWTDPRLVVAVWNTRGPGPSGRPSPPDADHAAFARSLGLYGVGVSSPEEVTDAWRTALAADRPTLLDFRTAPTATGDAPATVTATTGAVGRLPRPGRPVGLRSVPPGCAAHGP</sequence>
<dbReference type="Proteomes" id="UP001611339">
    <property type="component" value="Unassembled WGS sequence"/>
</dbReference>
<feature type="domain" description="Thiamine pyrophosphate enzyme N-terminal TPP-binding" evidence="7">
    <location>
        <begin position="6"/>
        <end position="99"/>
    </location>
</feature>
<dbReference type="Gene3D" id="3.40.50.1220">
    <property type="entry name" value="TPP-binding domain"/>
    <property type="match status" value="1"/>
</dbReference>
<name>A0ABW7U8Z0_9ACTN</name>
<evidence type="ECO:0000256" key="3">
    <source>
        <dbReference type="RuleBase" id="RU362132"/>
    </source>
</evidence>
<evidence type="ECO:0000259" key="7">
    <source>
        <dbReference type="Pfam" id="PF02776"/>
    </source>
</evidence>
<proteinExistence type="inferred from homology"/>
<comment type="caution">
    <text evidence="8">The sequence shown here is derived from an EMBL/GenBank/DDBJ whole genome shotgun (WGS) entry which is preliminary data.</text>
</comment>
<organism evidence="8 9">
    <name type="scientific">Streptomyces litmocidini</name>
    <dbReference type="NCBI Taxonomy" id="67318"/>
    <lineage>
        <taxon>Bacteria</taxon>
        <taxon>Bacillati</taxon>
        <taxon>Actinomycetota</taxon>
        <taxon>Actinomycetes</taxon>
        <taxon>Kitasatosporales</taxon>
        <taxon>Streptomycetaceae</taxon>
        <taxon>Streptomyces</taxon>
    </lineage>
</organism>
<dbReference type="InterPro" id="IPR047211">
    <property type="entry name" value="POXB-like"/>
</dbReference>
<dbReference type="Pfam" id="PF00205">
    <property type="entry name" value="TPP_enzyme_M"/>
    <property type="match status" value="1"/>
</dbReference>
<evidence type="ECO:0000259" key="6">
    <source>
        <dbReference type="Pfam" id="PF02775"/>
    </source>
</evidence>
<feature type="domain" description="Thiamine pyrophosphate enzyme central" evidence="5">
    <location>
        <begin position="241"/>
        <end position="371"/>
    </location>
</feature>
<dbReference type="PANTHER" id="PTHR42981">
    <property type="entry name" value="PYRUVATE DEHYDROGENASE [UBIQUINONE]"/>
    <property type="match status" value="1"/>
</dbReference>
<gene>
    <name evidence="8" type="ORF">ACH407_14230</name>
</gene>
<accession>A0ABW7U8Z0</accession>
<feature type="compositionally biased region" description="Basic and acidic residues" evidence="4">
    <location>
        <begin position="124"/>
        <end position="141"/>
    </location>
</feature>
<evidence type="ECO:0000256" key="2">
    <source>
        <dbReference type="ARBA" id="ARBA00023052"/>
    </source>
</evidence>
<evidence type="ECO:0000256" key="4">
    <source>
        <dbReference type="SAM" id="MobiDB-lite"/>
    </source>
</evidence>
<dbReference type="PROSITE" id="PS00187">
    <property type="entry name" value="TPP_ENZYMES"/>
    <property type="match status" value="1"/>
</dbReference>
<dbReference type="SUPFAM" id="SSF52467">
    <property type="entry name" value="DHS-like NAD/FAD-binding domain"/>
    <property type="match status" value="1"/>
</dbReference>
<feature type="region of interest" description="Disordered" evidence="4">
    <location>
        <begin position="111"/>
        <end position="161"/>
    </location>
</feature>
<evidence type="ECO:0000313" key="9">
    <source>
        <dbReference type="Proteomes" id="UP001611339"/>
    </source>
</evidence>
<dbReference type="InterPro" id="IPR000399">
    <property type="entry name" value="TPP-bd_CS"/>
</dbReference>
<evidence type="ECO:0000259" key="5">
    <source>
        <dbReference type="Pfam" id="PF00205"/>
    </source>
</evidence>
<feature type="region of interest" description="Disordered" evidence="4">
    <location>
        <begin position="594"/>
        <end position="617"/>
    </location>
</feature>
<dbReference type="Pfam" id="PF02775">
    <property type="entry name" value="TPP_enzyme_C"/>
    <property type="match status" value="1"/>
</dbReference>
<dbReference type="InterPro" id="IPR012000">
    <property type="entry name" value="Thiamin_PyroP_enz_cen_dom"/>
</dbReference>